<accession>A0A811UTK8</accession>
<keyword evidence="3" id="KW-1185">Reference proteome</keyword>
<feature type="chain" id="PRO_5032890344" evidence="1">
    <location>
        <begin position="17"/>
        <end position="106"/>
    </location>
</feature>
<dbReference type="AlphaFoldDB" id="A0A811UTK8"/>
<proteinExistence type="predicted"/>
<gene>
    <name evidence="2" type="ORF">CCAP1982_LOCUS11008</name>
</gene>
<reference evidence="2" key="1">
    <citation type="submission" date="2020-11" db="EMBL/GenBank/DDBJ databases">
        <authorList>
            <person name="Whitehead M."/>
        </authorList>
    </citation>
    <scope>NUCLEOTIDE SEQUENCE</scope>
    <source>
        <strain evidence="2">EGII</strain>
    </source>
</reference>
<keyword evidence="1" id="KW-0732">Signal</keyword>
<evidence type="ECO:0000256" key="1">
    <source>
        <dbReference type="SAM" id="SignalP"/>
    </source>
</evidence>
<sequence length="106" mass="11610">MLAETLALKLCVACVALEIQEDKMSRCVPHSTQREEEEEEAYFATLPKTVCPTLVYTHAGQSFATICALSAKNAANNYNYKSDLFRMCVTHSQLINGCNAGFGGVK</sequence>
<name>A0A811UTK8_CERCA</name>
<evidence type="ECO:0000313" key="2">
    <source>
        <dbReference type="EMBL" id="CAD7002519.1"/>
    </source>
</evidence>
<dbReference type="Proteomes" id="UP000606786">
    <property type="component" value="Unassembled WGS sequence"/>
</dbReference>
<evidence type="ECO:0000313" key="3">
    <source>
        <dbReference type="Proteomes" id="UP000606786"/>
    </source>
</evidence>
<organism evidence="2 3">
    <name type="scientific">Ceratitis capitata</name>
    <name type="common">Mediterranean fruit fly</name>
    <name type="synonym">Tephritis capitata</name>
    <dbReference type="NCBI Taxonomy" id="7213"/>
    <lineage>
        <taxon>Eukaryota</taxon>
        <taxon>Metazoa</taxon>
        <taxon>Ecdysozoa</taxon>
        <taxon>Arthropoda</taxon>
        <taxon>Hexapoda</taxon>
        <taxon>Insecta</taxon>
        <taxon>Pterygota</taxon>
        <taxon>Neoptera</taxon>
        <taxon>Endopterygota</taxon>
        <taxon>Diptera</taxon>
        <taxon>Brachycera</taxon>
        <taxon>Muscomorpha</taxon>
        <taxon>Tephritoidea</taxon>
        <taxon>Tephritidae</taxon>
        <taxon>Ceratitis</taxon>
        <taxon>Ceratitis</taxon>
    </lineage>
</organism>
<dbReference type="EMBL" id="CAJHJT010000034">
    <property type="protein sequence ID" value="CAD7002519.1"/>
    <property type="molecule type" value="Genomic_DNA"/>
</dbReference>
<comment type="caution">
    <text evidence="2">The sequence shown here is derived from an EMBL/GenBank/DDBJ whole genome shotgun (WGS) entry which is preliminary data.</text>
</comment>
<feature type="signal peptide" evidence="1">
    <location>
        <begin position="1"/>
        <end position="16"/>
    </location>
</feature>
<protein>
    <submittedName>
        <fullName evidence="2">(Mediterranean fruit fly) hypothetical protein</fullName>
    </submittedName>
</protein>